<dbReference type="InterPro" id="IPR011004">
    <property type="entry name" value="Trimer_LpxA-like_sf"/>
</dbReference>
<protein>
    <submittedName>
        <fullName evidence="5">Serine acetyltransferase</fullName>
        <ecNumber evidence="5">2.3.1.30</ecNumber>
    </submittedName>
</protein>
<organism evidence="5">
    <name type="scientific">Blautia glucerasea</name>
    <dbReference type="NCBI Taxonomy" id="536633"/>
    <lineage>
        <taxon>Bacteria</taxon>
        <taxon>Bacillati</taxon>
        <taxon>Bacillota</taxon>
        <taxon>Clostridia</taxon>
        <taxon>Lachnospirales</taxon>
        <taxon>Lachnospiraceae</taxon>
        <taxon>Blautia</taxon>
    </lineage>
</organism>
<keyword evidence="3 5" id="KW-0808">Transferase</keyword>
<accession>A0A6N2QVD5</accession>
<dbReference type="EMBL" id="CACRST010000005">
    <property type="protein sequence ID" value="VYS72464.1"/>
    <property type="molecule type" value="Genomic_DNA"/>
</dbReference>
<dbReference type="InterPro" id="IPR045304">
    <property type="entry name" value="LbH_SAT"/>
</dbReference>
<evidence type="ECO:0000313" key="5">
    <source>
        <dbReference type="EMBL" id="VYS72464.1"/>
    </source>
</evidence>
<comment type="pathway">
    <text evidence="1">Amino-acid biosynthesis; L-cysteine biosynthesis; L-cysteine from L-serine: step 1/2.</text>
</comment>
<dbReference type="EC" id="2.3.1.30" evidence="5"/>
<dbReference type="Gene3D" id="2.160.10.10">
    <property type="entry name" value="Hexapeptide repeat proteins"/>
    <property type="match status" value="1"/>
</dbReference>
<evidence type="ECO:0000256" key="3">
    <source>
        <dbReference type="ARBA" id="ARBA00022679"/>
    </source>
</evidence>
<gene>
    <name evidence="5" type="primary">cysE</name>
    <name evidence="5" type="ORF">BGLFYP119_00298</name>
</gene>
<dbReference type="AlphaFoldDB" id="A0A6N2QVD5"/>
<name>A0A6N2QVD5_9FIRM</name>
<dbReference type="GO" id="GO:0008652">
    <property type="term" value="P:amino acid biosynthetic process"/>
    <property type="evidence" value="ECO:0007669"/>
    <property type="project" value="UniProtKB-KW"/>
</dbReference>
<dbReference type="SUPFAM" id="SSF51161">
    <property type="entry name" value="Trimeric LpxA-like enzymes"/>
    <property type="match status" value="1"/>
</dbReference>
<dbReference type="InterPro" id="IPR042122">
    <property type="entry name" value="Ser_AcTrfase_N_sf"/>
</dbReference>
<evidence type="ECO:0000256" key="4">
    <source>
        <dbReference type="ARBA" id="ARBA00023315"/>
    </source>
</evidence>
<dbReference type="CDD" id="cd03354">
    <property type="entry name" value="LbH_SAT"/>
    <property type="match status" value="1"/>
</dbReference>
<dbReference type="GO" id="GO:0009001">
    <property type="term" value="F:serine O-acetyltransferase activity"/>
    <property type="evidence" value="ECO:0007669"/>
    <property type="project" value="UniProtKB-EC"/>
</dbReference>
<keyword evidence="2" id="KW-0028">Amino-acid biosynthesis</keyword>
<dbReference type="RefSeq" id="WP_156352262.1">
    <property type="nucleotide sequence ID" value="NZ_CACRST010000005.1"/>
</dbReference>
<dbReference type="Gene3D" id="1.10.3130.10">
    <property type="entry name" value="serine acetyltransferase, domain 1"/>
    <property type="match status" value="1"/>
</dbReference>
<evidence type="ECO:0000256" key="1">
    <source>
        <dbReference type="ARBA" id="ARBA00004876"/>
    </source>
</evidence>
<keyword evidence="4 5" id="KW-0012">Acyltransferase</keyword>
<proteinExistence type="predicted"/>
<evidence type="ECO:0000256" key="2">
    <source>
        <dbReference type="ARBA" id="ARBA00022605"/>
    </source>
</evidence>
<dbReference type="PANTHER" id="PTHR42811">
    <property type="entry name" value="SERINE ACETYLTRANSFERASE"/>
    <property type="match status" value="1"/>
</dbReference>
<sequence length="310" mass="34823">MDTKKEAILKAARDLTENYDKEELFMPKNGRSLPNRAVIIDLVRDLRSVIFPGYFGEDTAARMFPGQFTAYLLNDFYDRMKKQVEIAFLYADQNMEKKEAEEKSENICSNFFRQLPEVQKRLLKDVQAGFDGDPAAKSREEIISSYPGLFAIYVYRLAHILYKDKVPYIPRIMTEYAHGKTGIDINPGAEIGDYFFIDHGTGVVIGETTEIGNNVKLYQGVTLGALSTRQGQQLADVKRHPTIRDNVTIYSNSTVLGGETIIGENTIIGGNTFITSSIPANTKVSAKSPELVIKKPKNTVAKTDVWDWES</sequence>
<reference evidence="5" key="1">
    <citation type="submission" date="2019-11" db="EMBL/GenBank/DDBJ databases">
        <authorList>
            <person name="Feng L."/>
        </authorList>
    </citation>
    <scope>NUCLEOTIDE SEQUENCE</scope>
    <source>
        <strain evidence="5">BgluceraseaLFYP119</strain>
    </source>
</reference>